<accession>A0A1W1HLK3</accession>
<proteinExistence type="predicted"/>
<keyword evidence="2" id="KW-1185">Reference proteome</keyword>
<dbReference type="Proteomes" id="UP000191931">
    <property type="component" value="Unassembled WGS sequence"/>
</dbReference>
<dbReference type="OrthoDB" id="5422661at2"/>
<gene>
    <name evidence="1" type="ORF">MTBBW1_970022</name>
</gene>
<dbReference type="RefSeq" id="WP_080803541.1">
    <property type="nucleotide sequence ID" value="NZ_LT828544.1"/>
</dbReference>
<evidence type="ECO:0000313" key="2">
    <source>
        <dbReference type="Proteomes" id="UP000191931"/>
    </source>
</evidence>
<organism evidence="1 2">
    <name type="scientific">Desulfamplus magnetovallimortis</name>
    <dbReference type="NCBI Taxonomy" id="1246637"/>
    <lineage>
        <taxon>Bacteria</taxon>
        <taxon>Pseudomonadati</taxon>
        <taxon>Thermodesulfobacteriota</taxon>
        <taxon>Desulfobacteria</taxon>
        <taxon>Desulfobacterales</taxon>
        <taxon>Desulfobacteraceae</taxon>
        <taxon>Desulfamplus</taxon>
    </lineage>
</organism>
<sequence length="116" mass="13692">MTDHHIDTLTDHHIDKRSEPRIEPEGYHCVEVQTLKTLFLYQFKIWNISASGMCLLVRSDSDFLDKVDVGEIIDIKYYPSDLSWPPDIHRTKIMHITRANMDKFKDHYMVGLMITK</sequence>
<reference evidence="1 2" key="1">
    <citation type="submission" date="2017-03" db="EMBL/GenBank/DDBJ databases">
        <authorList>
            <person name="Afonso C.L."/>
            <person name="Miller P.J."/>
            <person name="Scott M.A."/>
            <person name="Spackman E."/>
            <person name="Goraichik I."/>
            <person name="Dimitrov K.M."/>
            <person name="Suarez D.L."/>
            <person name="Swayne D.E."/>
        </authorList>
    </citation>
    <scope>NUCLEOTIDE SEQUENCE [LARGE SCALE GENOMIC DNA]</scope>
    <source>
        <strain evidence="1">PRJEB14757</strain>
    </source>
</reference>
<protein>
    <recommendedName>
        <fullName evidence="3">PilZ domain-containing protein</fullName>
    </recommendedName>
</protein>
<evidence type="ECO:0008006" key="3">
    <source>
        <dbReference type="Google" id="ProtNLM"/>
    </source>
</evidence>
<name>A0A1W1HLK3_9BACT</name>
<dbReference type="AlphaFoldDB" id="A0A1W1HLK3"/>
<dbReference type="EMBL" id="FWEV01000344">
    <property type="protein sequence ID" value="SLM33242.1"/>
    <property type="molecule type" value="Genomic_DNA"/>
</dbReference>
<dbReference type="STRING" id="1246637.MTBBW1_970022"/>
<evidence type="ECO:0000313" key="1">
    <source>
        <dbReference type="EMBL" id="SLM33242.1"/>
    </source>
</evidence>